<dbReference type="NCBIfam" id="TIGR00414">
    <property type="entry name" value="serS"/>
    <property type="match status" value="1"/>
</dbReference>
<dbReference type="Gene3D" id="3.30.930.10">
    <property type="entry name" value="Bira Bifunctional Protein, Domain 2"/>
    <property type="match status" value="1"/>
</dbReference>
<dbReference type="Gene3D" id="1.10.287.40">
    <property type="entry name" value="Serine-tRNA synthetase, tRNA binding domain"/>
    <property type="match status" value="1"/>
</dbReference>
<dbReference type="InterPro" id="IPR002317">
    <property type="entry name" value="Ser-tRNA-ligase_type_1"/>
</dbReference>
<dbReference type="PANTHER" id="PTHR11778">
    <property type="entry name" value="SERYL-TRNA SYNTHETASE"/>
    <property type="match status" value="1"/>
</dbReference>
<sequence>MLTCGRFLSSSAAAASTPSPFRNLTLSLLRRPHLRLLSSSATASAAAAATAVEPDTKGGGAGKPQWKAAIDFKWIRENTDAVAANIRDRNSAANLDLVLQLYDEYLALQKEVERLRAERNAVANKMKGKLEPSVRQALVEEGKNLKEGLIALEEDLVQLTDKLQLEAQSIPNTTHPDAPVGGEESSVVRKEVGSQRNFNFTIRDHLQLGKELDLFDFDAAAEVSGSKFYYLKNEAVLLEMALVNWAITEVSKKGFTPLITPEIVRSSVVEKCGFQPRAQNTQVYSIDNSDQCLIGTAEISVGGIHMDSILPDSDLPRKYVAYSHCFRTEAGAAGAATRGLYRVHQFSKVEMFVFCRPEESNKCHEELITIEEELYASLGLHFKTLDMATGDLGAPAYRKFDIEAWMPGLDRYGEISSASNCTDYQSRRLGIRFRPSPADPPPANAKKGKGSSGPTQFVHTLNATAVAVPRLIICILENFQQEDGTVVIPEPLRPFMGGLEACGQSSQHFEIINHAGSFASDWLGHVHFPACKIRDGDEMVVRLQRSIFIGGRHKVTSCIFPGGALRHPLGKM</sequence>
<dbReference type="SUPFAM" id="SSF55681">
    <property type="entry name" value="Class II aaRS and biotin synthetases"/>
    <property type="match status" value="1"/>
</dbReference>
<evidence type="ECO:0000256" key="8">
    <source>
        <dbReference type="SAM" id="Coils"/>
    </source>
</evidence>
<evidence type="ECO:0000256" key="1">
    <source>
        <dbReference type="ARBA" id="ARBA00012840"/>
    </source>
</evidence>
<dbReference type="EC" id="6.1.1.11" evidence="1"/>
<keyword evidence="8" id="KW-0175">Coiled coil</keyword>
<dbReference type="FunFam" id="1.10.287.40:FF:000006">
    <property type="entry name" value="Seryl-tRNA synthetase"/>
    <property type="match status" value="1"/>
</dbReference>
<dbReference type="PRINTS" id="PR00981">
    <property type="entry name" value="TRNASYNTHSER"/>
</dbReference>
<evidence type="ECO:0000256" key="9">
    <source>
        <dbReference type="SAM" id="MobiDB-lite"/>
    </source>
</evidence>
<dbReference type="InterPro" id="IPR042103">
    <property type="entry name" value="SerRS_1_N_sf"/>
</dbReference>
<dbReference type="Pfam" id="PF00587">
    <property type="entry name" value="tRNA-synt_2b"/>
    <property type="match status" value="1"/>
</dbReference>
<dbReference type="GO" id="GO:0048481">
    <property type="term" value="P:plant ovule development"/>
    <property type="evidence" value="ECO:0007669"/>
    <property type="project" value="EnsemblPlants"/>
</dbReference>
<feature type="coiled-coil region" evidence="8">
    <location>
        <begin position="98"/>
        <end position="125"/>
    </location>
</feature>
<dbReference type="GO" id="GO:0004828">
    <property type="term" value="F:serine-tRNA ligase activity"/>
    <property type="evidence" value="ECO:0007669"/>
    <property type="project" value="UniProtKB-EC"/>
</dbReference>
<evidence type="ECO:0000313" key="11">
    <source>
        <dbReference type="EnsemblPlants" id="OMERI11G15880.3"/>
    </source>
</evidence>
<feature type="domain" description="Aminoacyl-transfer RNA synthetases class-II family profile" evidence="10">
    <location>
        <begin position="204"/>
        <end position="489"/>
    </location>
</feature>
<dbReference type="GO" id="GO:0005524">
    <property type="term" value="F:ATP binding"/>
    <property type="evidence" value="ECO:0007669"/>
    <property type="project" value="UniProtKB-KW"/>
</dbReference>
<dbReference type="EnsemblPlants" id="OMERI11G15880.3">
    <property type="protein sequence ID" value="OMERI11G15880.3"/>
    <property type="gene ID" value="OMERI11G15880"/>
</dbReference>
<proteinExistence type="predicted"/>
<protein>
    <recommendedName>
        <fullName evidence="1">serine--tRNA ligase</fullName>
        <ecNumber evidence="1">6.1.1.11</ecNumber>
    </recommendedName>
    <alternativeName>
        <fullName evidence="7">Seryl-tRNA synthetase</fullName>
    </alternativeName>
</protein>
<evidence type="ECO:0000256" key="3">
    <source>
        <dbReference type="ARBA" id="ARBA00022741"/>
    </source>
</evidence>
<dbReference type="FunFam" id="3.30.930.10:FF:000055">
    <property type="entry name" value="Serine--tRNA ligase"/>
    <property type="match status" value="1"/>
</dbReference>
<name>A0A0E0F7I5_9ORYZ</name>
<evidence type="ECO:0000256" key="7">
    <source>
        <dbReference type="ARBA" id="ARBA00031113"/>
    </source>
</evidence>
<dbReference type="InterPro" id="IPR045864">
    <property type="entry name" value="aa-tRNA-synth_II/BPL/LPL"/>
</dbReference>
<dbReference type="InterPro" id="IPR010978">
    <property type="entry name" value="tRNA-bd_arm"/>
</dbReference>
<dbReference type="GO" id="GO:0005739">
    <property type="term" value="C:mitochondrion"/>
    <property type="evidence" value="ECO:0007669"/>
    <property type="project" value="EnsemblPlants"/>
</dbReference>
<dbReference type="GO" id="GO:0006434">
    <property type="term" value="P:seryl-tRNA aminoacylation"/>
    <property type="evidence" value="ECO:0007669"/>
    <property type="project" value="InterPro"/>
</dbReference>
<keyword evidence="2" id="KW-0436">Ligase</keyword>
<dbReference type="GO" id="GO:0009507">
    <property type="term" value="C:chloroplast"/>
    <property type="evidence" value="ECO:0007669"/>
    <property type="project" value="EnsemblPlants"/>
</dbReference>
<keyword evidence="6" id="KW-0030">Aminoacyl-tRNA synthetase</keyword>
<reference evidence="11" key="2">
    <citation type="submission" date="2018-05" db="EMBL/GenBank/DDBJ databases">
        <title>OmerRS3 (Oryza meridionalis Reference Sequence Version 3).</title>
        <authorList>
            <person name="Zhang J."/>
            <person name="Kudrna D."/>
            <person name="Lee S."/>
            <person name="Talag J."/>
            <person name="Welchert J."/>
            <person name="Wing R.A."/>
        </authorList>
    </citation>
    <scope>NUCLEOTIDE SEQUENCE [LARGE SCALE GENOMIC DNA]</scope>
    <source>
        <strain evidence="11">cv. OR44</strain>
    </source>
</reference>
<dbReference type="PROSITE" id="PS50862">
    <property type="entry name" value="AA_TRNA_LIGASE_II"/>
    <property type="match status" value="1"/>
</dbReference>
<keyword evidence="12" id="KW-1185">Reference proteome</keyword>
<dbReference type="InterPro" id="IPR002314">
    <property type="entry name" value="aa-tRNA-synt_IIb"/>
</dbReference>
<accession>A0A0E0F7I5</accession>
<keyword evidence="3" id="KW-0547">Nucleotide-binding</keyword>
<evidence type="ECO:0000256" key="2">
    <source>
        <dbReference type="ARBA" id="ARBA00022598"/>
    </source>
</evidence>
<evidence type="ECO:0000259" key="10">
    <source>
        <dbReference type="PROSITE" id="PS50862"/>
    </source>
</evidence>
<dbReference type="CDD" id="cd00770">
    <property type="entry name" value="SerRS_core"/>
    <property type="match status" value="1"/>
</dbReference>
<feature type="region of interest" description="Disordered" evidence="9">
    <location>
        <begin position="432"/>
        <end position="454"/>
    </location>
</feature>
<evidence type="ECO:0000313" key="12">
    <source>
        <dbReference type="Proteomes" id="UP000008021"/>
    </source>
</evidence>
<dbReference type="Proteomes" id="UP000008021">
    <property type="component" value="Chromosome 11"/>
</dbReference>
<dbReference type="InterPro" id="IPR033729">
    <property type="entry name" value="SerRS_core"/>
</dbReference>
<keyword evidence="4" id="KW-0067">ATP-binding</keyword>
<dbReference type="InterPro" id="IPR006195">
    <property type="entry name" value="aa-tRNA-synth_II"/>
</dbReference>
<dbReference type="STRING" id="40149.A0A0E0F7I5"/>
<organism evidence="11">
    <name type="scientific">Oryza meridionalis</name>
    <dbReference type="NCBI Taxonomy" id="40149"/>
    <lineage>
        <taxon>Eukaryota</taxon>
        <taxon>Viridiplantae</taxon>
        <taxon>Streptophyta</taxon>
        <taxon>Embryophyta</taxon>
        <taxon>Tracheophyta</taxon>
        <taxon>Spermatophyta</taxon>
        <taxon>Magnoliopsida</taxon>
        <taxon>Liliopsida</taxon>
        <taxon>Poales</taxon>
        <taxon>Poaceae</taxon>
        <taxon>BOP clade</taxon>
        <taxon>Oryzoideae</taxon>
        <taxon>Oryzeae</taxon>
        <taxon>Oryzinae</taxon>
        <taxon>Oryza</taxon>
    </lineage>
</organism>
<dbReference type="AlphaFoldDB" id="A0A0E0F7I5"/>
<evidence type="ECO:0000256" key="6">
    <source>
        <dbReference type="ARBA" id="ARBA00023146"/>
    </source>
</evidence>
<evidence type="ECO:0000256" key="5">
    <source>
        <dbReference type="ARBA" id="ARBA00022917"/>
    </source>
</evidence>
<dbReference type="Pfam" id="PF02403">
    <property type="entry name" value="Seryl_tRNA_N"/>
    <property type="match status" value="1"/>
</dbReference>
<evidence type="ECO:0000256" key="4">
    <source>
        <dbReference type="ARBA" id="ARBA00022840"/>
    </source>
</evidence>
<dbReference type="SUPFAM" id="SSF46589">
    <property type="entry name" value="tRNA-binding arm"/>
    <property type="match status" value="1"/>
</dbReference>
<keyword evidence="5" id="KW-0648">Protein biosynthesis</keyword>
<reference evidence="11" key="1">
    <citation type="submission" date="2015-04" db="UniProtKB">
        <authorList>
            <consortium name="EnsemblPlants"/>
        </authorList>
    </citation>
    <scope>IDENTIFICATION</scope>
</reference>
<dbReference type="InterPro" id="IPR015866">
    <property type="entry name" value="Ser-tRNA-synth_1_N"/>
</dbReference>
<dbReference type="Gramene" id="OMERI11G15880.3">
    <property type="protein sequence ID" value="OMERI11G15880.3"/>
    <property type="gene ID" value="OMERI11G15880"/>
</dbReference>